<feature type="transmembrane region" description="Helical" evidence="11">
    <location>
        <begin position="344"/>
        <end position="362"/>
    </location>
</feature>
<evidence type="ECO:0000259" key="12">
    <source>
        <dbReference type="Pfam" id="PF18085"/>
    </source>
</evidence>
<evidence type="ECO:0000256" key="9">
    <source>
        <dbReference type="ARBA" id="ARBA00023136"/>
    </source>
</evidence>
<feature type="transmembrane region" description="Helical" evidence="11">
    <location>
        <begin position="203"/>
        <end position="224"/>
    </location>
</feature>
<comment type="caution">
    <text evidence="13">The sequence shown here is derived from an EMBL/GenBank/DDBJ whole genome shotgun (WGS) entry which is preliminary data.</text>
</comment>
<feature type="transmembrane region" description="Helical" evidence="11">
    <location>
        <begin position="292"/>
        <end position="310"/>
    </location>
</feature>
<protein>
    <recommendedName>
        <fullName evidence="12">Maltokinase N-terminal cap domain-containing protein</fullName>
    </recommendedName>
</protein>
<sequence length="667" mass="71993">MSTAAPTGVSRDGFASHGSPTRLLQPIYRHHQLTFPPFTRGLLTMGQWVVFLLGLAGLLGGGYFAVQHAQEKYLLDVGVFQDAGSALVHGQPLYSDAFPTRSGFRFIYPPFAALPFVPLQWIQEKHMQVAWTLLTIAAVWVIMAMVCRRVGLRNWVLWSIGLAGFAINIEPVRTHLIYGQINAFLILLVTADALGYVPRKLRGVGVGIATGIKITPAAYALVFLARKDWWSVARSAGFFFLTAAIGALVRPAESLYYWTDEFFKSDRGGPPSYPPNQALSGLLTRAGLSDHVVGLIMVPGFILIAAAVLWGAWKLEKSGHRVVSLLLVVLGVCLANPIAVTHHWTGIVLVFPLLAALAVGTERLPQRRVLAAVIVVFLAANLFGPHYVYPHAEHYTFHLQQWLVGNAQGLSGFLLFLVLLVVAARCTASVVAMTAKNANEAKEMQSSGAAQEQRAVIFPDADLSPDKPHFQRLFLQREALLGVDANPAAFAALTEIGDYRFLDPRGKVGLQVTLFTDGQSTVQVPLAYCEADQEGAERPGFLGEMSHSELGQRHIFDARQRPEFAEAIHALITSAGRGPLSQSAEDGSVIQPKVQVQGTGTLSGDGSAEVEFPLVVDPRASDSAAQAAAEEPGLLLGTWQQPSPTAAAPEADTVRGESVTAILAQLR</sequence>
<feature type="transmembrane region" description="Helical" evidence="11">
    <location>
        <begin position="409"/>
        <end position="435"/>
    </location>
</feature>
<evidence type="ECO:0000256" key="4">
    <source>
        <dbReference type="ARBA" id="ARBA00022692"/>
    </source>
</evidence>
<name>A0A364V8J6_9CORY</name>
<feature type="transmembrane region" description="Helical" evidence="11">
    <location>
        <begin position="152"/>
        <end position="169"/>
    </location>
</feature>
<keyword evidence="9 11" id="KW-0472">Membrane</keyword>
<evidence type="ECO:0000256" key="6">
    <source>
        <dbReference type="ARBA" id="ARBA00022777"/>
    </source>
</evidence>
<keyword evidence="14" id="KW-1185">Reference proteome</keyword>
<evidence type="ECO:0000256" key="1">
    <source>
        <dbReference type="ARBA" id="ARBA00004651"/>
    </source>
</evidence>
<comment type="similarity">
    <text evidence="10">Belongs to the glycosyltransferase 87 family.</text>
</comment>
<keyword evidence="6" id="KW-0418">Kinase</keyword>
<dbReference type="Pfam" id="PF18085">
    <property type="entry name" value="Mak_N_cap"/>
    <property type="match status" value="1"/>
</dbReference>
<dbReference type="Pfam" id="PF09594">
    <property type="entry name" value="GT87"/>
    <property type="match status" value="1"/>
</dbReference>
<evidence type="ECO:0000256" key="11">
    <source>
        <dbReference type="SAM" id="Phobius"/>
    </source>
</evidence>
<feature type="transmembrane region" description="Helical" evidence="11">
    <location>
        <begin position="129"/>
        <end position="146"/>
    </location>
</feature>
<organism evidence="13 14">
    <name type="scientific">Corynebacterium heidelbergense</name>
    <dbReference type="NCBI Taxonomy" id="2055947"/>
    <lineage>
        <taxon>Bacteria</taxon>
        <taxon>Bacillati</taxon>
        <taxon>Actinomycetota</taxon>
        <taxon>Actinomycetes</taxon>
        <taxon>Mycobacteriales</taxon>
        <taxon>Corynebacteriaceae</taxon>
        <taxon>Corynebacterium</taxon>
    </lineage>
</organism>
<comment type="subcellular location">
    <subcellularLocation>
        <location evidence="1">Cell membrane</location>
        <topology evidence="1">Multi-pass membrane protein</topology>
    </subcellularLocation>
</comment>
<proteinExistence type="inferred from homology"/>
<dbReference type="RefSeq" id="WP_113629991.1">
    <property type="nucleotide sequence ID" value="NZ_QHCV01000005.1"/>
</dbReference>
<evidence type="ECO:0000313" key="14">
    <source>
        <dbReference type="Proteomes" id="UP000251577"/>
    </source>
</evidence>
<feature type="transmembrane region" description="Helical" evidence="11">
    <location>
        <begin position="236"/>
        <end position="258"/>
    </location>
</feature>
<feature type="transmembrane region" description="Helical" evidence="11">
    <location>
        <begin position="322"/>
        <end position="338"/>
    </location>
</feature>
<keyword evidence="3" id="KW-0808">Transferase</keyword>
<feature type="transmembrane region" description="Helical" evidence="11">
    <location>
        <begin position="45"/>
        <end position="66"/>
    </location>
</feature>
<evidence type="ECO:0000313" key="13">
    <source>
        <dbReference type="EMBL" id="RAV32980.1"/>
    </source>
</evidence>
<accession>A0A364V8J6</accession>
<dbReference type="GO" id="GO:0016301">
    <property type="term" value="F:kinase activity"/>
    <property type="evidence" value="ECO:0007669"/>
    <property type="project" value="UniProtKB-KW"/>
</dbReference>
<evidence type="ECO:0000256" key="2">
    <source>
        <dbReference type="ARBA" id="ARBA00022475"/>
    </source>
</evidence>
<keyword evidence="7" id="KW-0067">ATP-binding</keyword>
<evidence type="ECO:0000256" key="5">
    <source>
        <dbReference type="ARBA" id="ARBA00022741"/>
    </source>
</evidence>
<dbReference type="GO" id="GO:0005524">
    <property type="term" value="F:ATP binding"/>
    <property type="evidence" value="ECO:0007669"/>
    <property type="project" value="UniProtKB-KW"/>
</dbReference>
<dbReference type="EMBL" id="QHCV01000005">
    <property type="protein sequence ID" value="RAV32980.1"/>
    <property type="molecule type" value="Genomic_DNA"/>
</dbReference>
<dbReference type="InterPro" id="IPR040999">
    <property type="entry name" value="Mak_N_cap"/>
</dbReference>
<evidence type="ECO:0000256" key="8">
    <source>
        <dbReference type="ARBA" id="ARBA00022989"/>
    </source>
</evidence>
<keyword evidence="8 11" id="KW-1133">Transmembrane helix</keyword>
<keyword evidence="4 11" id="KW-0812">Transmembrane</keyword>
<evidence type="ECO:0000256" key="7">
    <source>
        <dbReference type="ARBA" id="ARBA00022840"/>
    </source>
</evidence>
<keyword evidence="2" id="KW-1003">Cell membrane</keyword>
<reference evidence="13 14" key="1">
    <citation type="journal article" date="2018" name="Syst. Appl. Microbiol.">
        <title>Corynebacterium heidelbergense sp. nov., isolated from the preen glands of Egyptian geese (Alopochen aegyptiacus).</title>
        <authorList>
            <person name="Braun M.S."/>
            <person name="Wang E."/>
            <person name="Zimmermann S."/>
            <person name="Wink M."/>
        </authorList>
    </citation>
    <scope>NUCLEOTIDE SEQUENCE [LARGE SCALE GENOMIC DNA]</scope>
    <source>
        <strain evidence="13 14">647</strain>
    </source>
</reference>
<keyword evidence="5" id="KW-0547">Nucleotide-binding</keyword>
<feature type="transmembrane region" description="Helical" evidence="11">
    <location>
        <begin position="369"/>
        <end position="389"/>
    </location>
</feature>
<evidence type="ECO:0000256" key="3">
    <source>
        <dbReference type="ARBA" id="ARBA00022679"/>
    </source>
</evidence>
<feature type="transmembrane region" description="Helical" evidence="11">
    <location>
        <begin position="176"/>
        <end position="197"/>
    </location>
</feature>
<evidence type="ECO:0000256" key="10">
    <source>
        <dbReference type="ARBA" id="ARBA00024033"/>
    </source>
</evidence>
<dbReference type="Proteomes" id="UP000251577">
    <property type="component" value="Unassembled WGS sequence"/>
</dbReference>
<dbReference type="AlphaFoldDB" id="A0A364V8J6"/>
<dbReference type="GO" id="GO:0016758">
    <property type="term" value="F:hexosyltransferase activity"/>
    <property type="evidence" value="ECO:0007669"/>
    <property type="project" value="InterPro"/>
</dbReference>
<dbReference type="InterPro" id="IPR018584">
    <property type="entry name" value="GT87"/>
</dbReference>
<feature type="domain" description="Maltokinase N-terminal cap" evidence="12">
    <location>
        <begin position="490"/>
        <end position="558"/>
    </location>
</feature>
<gene>
    <name evidence="13" type="ORF">DLJ54_00855</name>
</gene>
<dbReference type="GO" id="GO:0005886">
    <property type="term" value="C:plasma membrane"/>
    <property type="evidence" value="ECO:0007669"/>
    <property type="project" value="UniProtKB-SubCell"/>
</dbReference>